<comment type="cofactor">
    <cofactor evidence="1">
        <name>Zn(2+)</name>
        <dbReference type="ChEBI" id="CHEBI:29105"/>
    </cofactor>
</comment>
<dbReference type="AlphaFoldDB" id="A0A9W9Z829"/>
<dbReference type="PANTHER" id="PTHR15910">
    <property type="entry name" value="ARCHAEMETZINCIN"/>
    <property type="match status" value="1"/>
</dbReference>
<dbReference type="PANTHER" id="PTHR15910:SF1">
    <property type="entry name" value="ARCHAEMETZINCIN-2"/>
    <property type="match status" value="1"/>
</dbReference>
<keyword evidence="5" id="KW-0862">Zinc</keyword>
<keyword evidence="8" id="KW-1185">Reference proteome</keyword>
<evidence type="ECO:0000256" key="6">
    <source>
        <dbReference type="ARBA" id="ARBA00023049"/>
    </source>
</evidence>
<organism evidence="7 8">
    <name type="scientific">Desmophyllum pertusum</name>
    <dbReference type="NCBI Taxonomy" id="174260"/>
    <lineage>
        <taxon>Eukaryota</taxon>
        <taxon>Metazoa</taxon>
        <taxon>Cnidaria</taxon>
        <taxon>Anthozoa</taxon>
        <taxon>Hexacorallia</taxon>
        <taxon>Scleractinia</taxon>
        <taxon>Caryophylliina</taxon>
        <taxon>Caryophylliidae</taxon>
        <taxon>Desmophyllum</taxon>
    </lineage>
</organism>
<dbReference type="OrthoDB" id="2365600at2759"/>
<comment type="caution">
    <text evidence="7">The sequence shown here is derived from an EMBL/GenBank/DDBJ whole genome shotgun (WGS) entry which is preliminary data.</text>
</comment>
<evidence type="ECO:0000256" key="4">
    <source>
        <dbReference type="ARBA" id="ARBA00022801"/>
    </source>
</evidence>
<dbReference type="Gene3D" id="3.40.390.10">
    <property type="entry name" value="Collagenase (Catalytic Domain)"/>
    <property type="match status" value="1"/>
</dbReference>
<evidence type="ECO:0000256" key="3">
    <source>
        <dbReference type="ARBA" id="ARBA00022723"/>
    </source>
</evidence>
<keyword evidence="6" id="KW-0482">Metalloprotease</keyword>
<accession>A0A9W9Z829</accession>
<evidence type="ECO:0000256" key="5">
    <source>
        <dbReference type="ARBA" id="ARBA00022833"/>
    </source>
</evidence>
<evidence type="ECO:0000256" key="2">
    <source>
        <dbReference type="ARBA" id="ARBA00022670"/>
    </source>
</evidence>
<evidence type="ECO:0000256" key="1">
    <source>
        <dbReference type="ARBA" id="ARBA00001947"/>
    </source>
</evidence>
<gene>
    <name evidence="7" type="primary">AMZ2_1</name>
    <name evidence="7" type="ORF">OS493_033996</name>
</gene>
<dbReference type="Proteomes" id="UP001163046">
    <property type="component" value="Unassembled WGS sequence"/>
</dbReference>
<dbReference type="GO" id="GO:0046872">
    <property type="term" value="F:metal ion binding"/>
    <property type="evidence" value="ECO:0007669"/>
    <property type="project" value="UniProtKB-KW"/>
</dbReference>
<evidence type="ECO:0000313" key="8">
    <source>
        <dbReference type="Proteomes" id="UP001163046"/>
    </source>
</evidence>
<name>A0A9W9Z829_9CNID</name>
<dbReference type="InterPro" id="IPR024079">
    <property type="entry name" value="MetalloPept_cat_dom_sf"/>
</dbReference>
<dbReference type="GO" id="GO:0006508">
    <property type="term" value="P:proteolysis"/>
    <property type="evidence" value="ECO:0007669"/>
    <property type="project" value="UniProtKB-KW"/>
</dbReference>
<keyword evidence="3" id="KW-0479">Metal-binding</keyword>
<sequence length="127" mass="14367">MNLADYTQRFYSLPVVVLPAVKLKLPTKKGGVAYWNCELNEMKDPPAKATRTFRTSPRVQSKQLELNHRWSHGRIQLKVDSIHNLLRQQIADDALCLIGLTMVDLFEDETDLFVAGLAAGNQRVAVF</sequence>
<evidence type="ECO:0000313" key="7">
    <source>
        <dbReference type="EMBL" id="KAJ7376540.1"/>
    </source>
</evidence>
<reference evidence="7" key="1">
    <citation type="submission" date="2023-01" db="EMBL/GenBank/DDBJ databases">
        <title>Genome assembly of the deep-sea coral Lophelia pertusa.</title>
        <authorList>
            <person name="Herrera S."/>
            <person name="Cordes E."/>
        </authorList>
    </citation>
    <scope>NUCLEOTIDE SEQUENCE</scope>
    <source>
        <strain evidence="7">USNM1676648</strain>
        <tissue evidence="7">Polyp</tissue>
    </source>
</reference>
<protein>
    <submittedName>
        <fullName evidence="7">Metallopeptidase</fullName>
    </submittedName>
</protein>
<dbReference type="InterPro" id="IPR012962">
    <property type="entry name" value="Pept_M54_archaemetzincn"/>
</dbReference>
<dbReference type="GO" id="GO:0008237">
    <property type="term" value="F:metallopeptidase activity"/>
    <property type="evidence" value="ECO:0007669"/>
    <property type="project" value="UniProtKB-KW"/>
</dbReference>
<proteinExistence type="predicted"/>
<keyword evidence="4" id="KW-0378">Hydrolase</keyword>
<keyword evidence="2" id="KW-0645">Protease</keyword>
<dbReference type="EMBL" id="MU826396">
    <property type="protein sequence ID" value="KAJ7376540.1"/>
    <property type="molecule type" value="Genomic_DNA"/>
</dbReference>